<dbReference type="EMBL" id="ASHM01074293">
    <property type="protein sequence ID" value="PNX56327.1"/>
    <property type="molecule type" value="Genomic_DNA"/>
</dbReference>
<name>A0A2K3JQL4_TRIPR</name>
<comment type="caution">
    <text evidence="1">The sequence shown here is derived from an EMBL/GenBank/DDBJ whole genome shotgun (WGS) entry which is preliminary data.</text>
</comment>
<protein>
    <submittedName>
        <fullName evidence="1">Uncharacterized protein</fullName>
    </submittedName>
</protein>
<accession>A0A2K3JQL4</accession>
<evidence type="ECO:0000313" key="2">
    <source>
        <dbReference type="Proteomes" id="UP000236291"/>
    </source>
</evidence>
<reference evidence="1 2" key="2">
    <citation type="journal article" date="2017" name="Front. Plant Sci.">
        <title>Gene Classification and Mining of Molecular Markers Useful in Red Clover (Trifolium pratense) Breeding.</title>
        <authorList>
            <person name="Istvanek J."/>
            <person name="Dluhosova J."/>
            <person name="Dluhos P."/>
            <person name="Patkova L."/>
            <person name="Nedelnik J."/>
            <person name="Repkova J."/>
        </authorList>
    </citation>
    <scope>NUCLEOTIDE SEQUENCE [LARGE SCALE GENOMIC DNA]</scope>
    <source>
        <strain evidence="2">cv. Tatra</strain>
        <tissue evidence="1">Young leaves</tissue>
    </source>
</reference>
<reference evidence="1 2" key="1">
    <citation type="journal article" date="2014" name="Am. J. Bot.">
        <title>Genome assembly and annotation for red clover (Trifolium pratense; Fabaceae).</title>
        <authorList>
            <person name="Istvanek J."/>
            <person name="Jaros M."/>
            <person name="Krenek A."/>
            <person name="Repkova J."/>
        </authorList>
    </citation>
    <scope>NUCLEOTIDE SEQUENCE [LARGE SCALE GENOMIC DNA]</scope>
    <source>
        <strain evidence="2">cv. Tatra</strain>
        <tissue evidence="1">Young leaves</tissue>
    </source>
</reference>
<dbReference type="AlphaFoldDB" id="A0A2K3JQL4"/>
<organism evidence="1 2">
    <name type="scientific">Trifolium pratense</name>
    <name type="common">Red clover</name>
    <dbReference type="NCBI Taxonomy" id="57577"/>
    <lineage>
        <taxon>Eukaryota</taxon>
        <taxon>Viridiplantae</taxon>
        <taxon>Streptophyta</taxon>
        <taxon>Embryophyta</taxon>
        <taxon>Tracheophyta</taxon>
        <taxon>Spermatophyta</taxon>
        <taxon>Magnoliopsida</taxon>
        <taxon>eudicotyledons</taxon>
        <taxon>Gunneridae</taxon>
        <taxon>Pentapetalae</taxon>
        <taxon>rosids</taxon>
        <taxon>fabids</taxon>
        <taxon>Fabales</taxon>
        <taxon>Fabaceae</taxon>
        <taxon>Papilionoideae</taxon>
        <taxon>50 kb inversion clade</taxon>
        <taxon>NPAAA clade</taxon>
        <taxon>Hologalegina</taxon>
        <taxon>IRL clade</taxon>
        <taxon>Trifolieae</taxon>
        <taxon>Trifolium</taxon>
    </lineage>
</organism>
<evidence type="ECO:0000313" key="1">
    <source>
        <dbReference type="EMBL" id="PNX56327.1"/>
    </source>
</evidence>
<gene>
    <name evidence="1" type="ORF">L195_g049825</name>
</gene>
<proteinExistence type="predicted"/>
<dbReference type="Proteomes" id="UP000236291">
    <property type="component" value="Unassembled WGS sequence"/>
</dbReference>
<sequence length="93" mass="10696">MESEHIISSLSPFRIRKANSPLCKQIDSPRPFESLRAGKRTGSLMAFGIIYLNGSVRQWCYRGFFYFVWFALLLRVAPIDIAHNSMDDLAIKE</sequence>